<feature type="region of interest" description="Disordered" evidence="1">
    <location>
        <begin position="1"/>
        <end position="29"/>
    </location>
</feature>
<name>A0A8J9S304_PHATR</name>
<keyword evidence="2" id="KW-1133">Transmembrane helix</keyword>
<gene>
    <name evidence="3" type="ORF">PTTT1_LOCUS16261</name>
</gene>
<dbReference type="EMBL" id="OU594956">
    <property type="protein sequence ID" value="CAG9281372.1"/>
    <property type="molecule type" value="Genomic_DNA"/>
</dbReference>
<feature type="transmembrane region" description="Helical" evidence="2">
    <location>
        <begin position="270"/>
        <end position="296"/>
    </location>
</feature>
<keyword evidence="2" id="KW-0472">Membrane</keyword>
<dbReference type="OMA" id="VFWADML"/>
<proteinExistence type="predicted"/>
<keyword evidence="2" id="KW-0812">Transmembrane</keyword>
<dbReference type="Proteomes" id="UP000836788">
    <property type="component" value="Chromosome 15"/>
</dbReference>
<sequence length="373" mass="40875">MKSTIVTTPDSEESILPSALPMPDESPNDPILNAGGPSYVEGNGETTVEIYLDIVLGVLFLLTAIVAARRMSTLRRQPQQSNSSSSSSTSSSTGGAERVVITAFYSLILLTSVLRATWFLIPASTWQPSYVPVAVYAWDAAHPSWVGAMLSEVVVTAGSIALFAIFILILVYWADILEKYFHPGSRRSVPMVSFITRLTVLLAAEAINIGCFLCQLYTTEGMVLVNAVLLAIVSVVCVCRITFFSHRFRTVLKTLGAINQVSTDSQVRRIVWITVTGNAFFFTRAFLESYFCAVLVRYWHTHGTVAKVFSHTWWDIYTVVKYGSEWTILALMFYILQSRFNSTASATGANGNASKSGYRPVPNAQDGDAAVVV</sequence>
<feature type="transmembrane region" description="Helical" evidence="2">
    <location>
        <begin position="99"/>
        <end position="121"/>
    </location>
</feature>
<feature type="transmembrane region" description="Helical" evidence="2">
    <location>
        <begin position="224"/>
        <end position="243"/>
    </location>
</feature>
<evidence type="ECO:0000313" key="3">
    <source>
        <dbReference type="EMBL" id="CAG9281372.1"/>
    </source>
</evidence>
<evidence type="ECO:0000256" key="2">
    <source>
        <dbReference type="SAM" id="Phobius"/>
    </source>
</evidence>
<feature type="transmembrane region" description="Helical" evidence="2">
    <location>
        <begin position="194"/>
        <end position="218"/>
    </location>
</feature>
<organism evidence="3">
    <name type="scientific">Phaeodactylum tricornutum</name>
    <name type="common">Diatom</name>
    <dbReference type="NCBI Taxonomy" id="2850"/>
    <lineage>
        <taxon>Eukaryota</taxon>
        <taxon>Sar</taxon>
        <taxon>Stramenopiles</taxon>
        <taxon>Ochrophyta</taxon>
        <taxon>Bacillariophyta</taxon>
        <taxon>Bacillariophyceae</taxon>
        <taxon>Bacillariophycidae</taxon>
        <taxon>Naviculales</taxon>
        <taxon>Phaeodactylaceae</taxon>
        <taxon>Phaeodactylum</taxon>
    </lineage>
</organism>
<evidence type="ECO:0000256" key="1">
    <source>
        <dbReference type="SAM" id="MobiDB-lite"/>
    </source>
</evidence>
<accession>A0A8J9S304</accession>
<reference evidence="3" key="1">
    <citation type="submission" date="2022-02" db="EMBL/GenBank/DDBJ databases">
        <authorList>
            <person name="Giguere J D."/>
        </authorList>
    </citation>
    <scope>NUCLEOTIDE SEQUENCE</scope>
    <source>
        <strain evidence="3">CCAP 1055/1</strain>
    </source>
</reference>
<feature type="transmembrane region" description="Helical" evidence="2">
    <location>
        <begin position="316"/>
        <end position="336"/>
    </location>
</feature>
<feature type="transmembrane region" description="Helical" evidence="2">
    <location>
        <begin position="153"/>
        <end position="173"/>
    </location>
</feature>
<feature type="transmembrane region" description="Helical" evidence="2">
    <location>
        <begin position="50"/>
        <end position="68"/>
    </location>
</feature>
<dbReference type="AlphaFoldDB" id="A0A8J9S304"/>
<protein>
    <submittedName>
        <fullName evidence="3">Uncharacterized protein</fullName>
    </submittedName>
</protein>